<dbReference type="EMBL" id="SRRP01000003">
    <property type="protein sequence ID" value="TGN90967.1"/>
    <property type="molecule type" value="Genomic_DNA"/>
</dbReference>
<dbReference type="EC" id="2.6.1.-" evidence="6"/>
<evidence type="ECO:0000256" key="5">
    <source>
        <dbReference type="ARBA" id="ARBA00022898"/>
    </source>
</evidence>
<dbReference type="InterPro" id="IPR050596">
    <property type="entry name" value="AspAT/PAT-like"/>
</dbReference>
<evidence type="ECO:0000313" key="9">
    <source>
        <dbReference type="Proteomes" id="UP000297986"/>
    </source>
</evidence>
<dbReference type="AlphaFoldDB" id="A0A4Z1DSI5"/>
<evidence type="ECO:0000256" key="1">
    <source>
        <dbReference type="ARBA" id="ARBA00001933"/>
    </source>
</evidence>
<feature type="domain" description="Aminotransferase class I/classII large" evidence="7">
    <location>
        <begin position="32"/>
        <end position="382"/>
    </location>
</feature>
<organism evidence="8 9">
    <name type="scientific">Streptococcus rubneri</name>
    <dbReference type="NCBI Taxonomy" id="1234680"/>
    <lineage>
        <taxon>Bacteria</taxon>
        <taxon>Bacillati</taxon>
        <taxon>Bacillota</taxon>
        <taxon>Bacilli</taxon>
        <taxon>Lactobacillales</taxon>
        <taxon>Streptococcaceae</taxon>
        <taxon>Streptococcus</taxon>
    </lineage>
</organism>
<dbReference type="Proteomes" id="UP000297986">
    <property type="component" value="Unassembled WGS sequence"/>
</dbReference>
<dbReference type="Gene3D" id="3.40.640.10">
    <property type="entry name" value="Type I PLP-dependent aspartate aminotransferase-like (Major domain)"/>
    <property type="match status" value="1"/>
</dbReference>
<comment type="similarity">
    <text evidence="2 6">Belongs to the class-I pyridoxal-phosphate-dependent aminotransferase family.</text>
</comment>
<dbReference type="GO" id="GO:0008483">
    <property type="term" value="F:transaminase activity"/>
    <property type="evidence" value="ECO:0007669"/>
    <property type="project" value="UniProtKB-KW"/>
</dbReference>
<evidence type="ECO:0000256" key="6">
    <source>
        <dbReference type="RuleBase" id="RU000481"/>
    </source>
</evidence>
<dbReference type="InterPro" id="IPR015424">
    <property type="entry name" value="PyrdxlP-dep_Trfase"/>
</dbReference>
<evidence type="ECO:0000313" key="8">
    <source>
        <dbReference type="EMBL" id="TGN90967.1"/>
    </source>
</evidence>
<gene>
    <name evidence="8" type="ORF">E5S68_09880</name>
</gene>
<dbReference type="Gene3D" id="3.90.1150.10">
    <property type="entry name" value="Aspartate Aminotransferase, domain 1"/>
    <property type="match status" value="1"/>
</dbReference>
<accession>A0A4Z1DSI5</accession>
<evidence type="ECO:0000256" key="3">
    <source>
        <dbReference type="ARBA" id="ARBA00022576"/>
    </source>
</evidence>
<dbReference type="PANTHER" id="PTHR46383">
    <property type="entry name" value="ASPARTATE AMINOTRANSFERASE"/>
    <property type="match status" value="1"/>
</dbReference>
<evidence type="ECO:0000256" key="2">
    <source>
        <dbReference type="ARBA" id="ARBA00007441"/>
    </source>
</evidence>
<keyword evidence="5" id="KW-0663">Pyridoxal phosphate</keyword>
<comment type="caution">
    <text evidence="8">The sequence shown here is derived from an EMBL/GenBank/DDBJ whole genome shotgun (WGS) entry which is preliminary data.</text>
</comment>
<dbReference type="NCBIfam" id="NF005588">
    <property type="entry name" value="PRK07309.1"/>
    <property type="match status" value="1"/>
</dbReference>
<dbReference type="Pfam" id="PF00155">
    <property type="entry name" value="Aminotran_1_2"/>
    <property type="match status" value="1"/>
</dbReference>
<dbReference type="InterPro" id="IPR015422">
    <property type="entry name" value="PyrdxlP-dep_Trfase_small"/>
</dbReference>
<keyword evidence="3 6" id="KW-0032">Aminotransferase</keyword>
<dbReference type="GO" id="GO:0006520">
    <property type="term" value="P:amino acid metabolic process"/>
    <property type="evidence" value="ECO:0007669"/>
    <property type="project" value="InterPro"/>
</dbReference>
<protein>
    <recommendedName>
        <fullName evidence="6">Aminotransferase</fullName>
        <ecNumber evidence="6">2.6.1.-</ecNumber>
    </recommendedName>
</protein>
<evidence type="ECO:0000259" key="7">
    <source>
        <dbReference type="Pfam" id="PF00155"/>
    </source>
</evidence>
<name>A0A4Z1DSI5_9STRE</name>
<dbReference type="InterPro" id="IPR004839">
    <property type="entry name" value="Aminotransferase_I/II_large"/>
</dbReference>
<dbReference type="PRINTS" id="PR00753">
    <property type="entry name" value="ACCSYNTHASE"/>
</dbReference>
<sequence>MDLTKRFNKNLNRIEISLIRQFDQAISEIPGILRLTLGEPDFTTPEHVKEAAKAAIDANQSHYTGMSGLLALRQAASQFVADKYNLHYRAEDEILVTIGATEALSATLTAILEPGDVVLLPAPAYPGYEPIIKLVGASVVEIDTRAHQFILTPEALEEALQEQGNRVKAVILNYPANPTGVTYSKEQMQALAGVLKKYQVFVVCDEVYSELTYTDQSHVSLGTYLPDQAILINGLSKSHAMTGWRLGFIFAPASLTAQLIKSHQYLVTAAGTMNQYAAIEALTVGKDDAEPMKQEYIKRRDYIMDAMSSMGFEIIRPDGAFYIFAKIPPGYNQDSFAFLKALAYEKAVAFIPGAAFGTYGEGYVRLSYAASMEVIQEAMRRLKEFMEEHAGEH</sequence>
<dbReference type="OrthoDB" id="9802328at2"/>
<reference evidence="8 9" key="1">
    <citation type="submission" date="2019-04" db="EMBL/GenBank/DDBJ databases">
        <title>Genome sequencing of Streptococcus rubneri DSM 26920(T).</title>
        <authorList>
            <person name="Kook J.-K."/>
            <person name="Park S.-N."/>
            <person name="Lim Y.K."/>
        </authorList>
    </citation>
    <scope>NUCLEOTIDE SEQUENCE [LARGE SCALE GENOMIC DNA]</scope>
    <source>
        <strain evidence="8 9">DSM 26920</strain>
    </source>
</reference>
<evidence type="ECO:0000256" key="4">
    <source>
        <dbReference type="ARBA" id="ARBA00022679"/>
    </source>
</evidence>
<proteinExistence type="inferred from homology"/>
<keyword evidence="4 6" id="KW-0808">Transferase</keyword>
<dbReference type="InterPro" id="IPR015421">
    <property type="entry name" value="PyrdxlP-dep_Trfase_major"/>
</dbReference>
<dbReference type="CDD" id="cd00609">
    <property type="entry name" value="AAT_like"/>
    <property type="match status" value="1"/>
</dbReference>
<comment type="cofactor">
    <cofactor evidence="1 6">
        <name>pyridoxal 5'-phosphate</name>
        <dbReference type="ChEBI" id="CHEBI:597326"/>
    </cofactor>
</comment>
<keyword evidence="9" id="KW-1185">Reference proteome</keyword>
<dbReference type="InterPro" id="IPR004838">
    <property type="entry name" value="NHTrfase_class1_PyrdxlP-BS"/>
</dbReference>
<dbReference type="PANTHER" id="PTHR46383:SF4">
    <property type="entry name" value="AMINOTRANSFERASE"/>
    <property type="match status" value="1"/>
</dbReference>
<dbReference type="RefSeq" id="WP_135783409.1">
    <property type="nucleotide sequence ID" value="NZ_JASHFX010000006.1"/>
</dbReference>
<dbReference type="FunFam" id="3.40.640.10:FF:000033">
    <property type="entry name" value="Aspartate aminotransferase"/>
    <property type="match status" value="1"/>
</dbReference>
<dbReference type="SUPFAM" id="SSF53383">
    <property type="entry name" value="PLP-dependent transferases"/>
    <property type="match status" value="1"/>
</dbReference>
<dbReference type="GO" id="GO:0030170">
    <property type="term" value="F:pyridoxal phosphate binding"/>
    <property type="evidence" value="ECO:0007669"/>
    <property type="project" value="InterPro"/>
</dbReference>
<dbReference type="PROSITE" id="PS00105">
    <property type="entry name" value="AA_TRANSFER_CLASS_1"/>
    <property type="match status" value="1"/>
</dbReference>